<dbReference type="SMART" id="SM00612">
    <property type="entry name" value="Kelch"/>
    <property type="match status" value="4"/>
</dbReference>
<evidence type="ECO:0000256" key="5">
    <source>
        <dbReference type="SAM" id="MobiDB-lite"/>
    </source>
</evidence>
<dbReference type="GO" id="GO:0003779">
    <property type="term" value="F:actin binding"/>
    <property type="evidence" value="ECO:0007669"/>
    <property type="project" value="UniProtKB-KW"/>
</dbReference>
<dbReference type="Gene3D" id="3.30.710.10">
    <property type="entry name" value="Potassium Channel Kv1.1, Chain A"/>
    <property type="match status" value="1"/>
</dbReference>
<dbReference type="Pfam" id="PF00651">
    <property type="entry name" value="BTB"/>
    <property type="match status" value="1"/>
</dbReference>
<dbReference type="PROSITE" id="PS50097">
    <property type="entry name" value="BTB"/>
    <property type="match status" value="1"/>
</dbReference>
<feature type="region of interest" description="Disordered" evidence="5">
    <location>
        <begin position="244"/>
        <end position="265"/>
    </location>
</feature>
<dbReference type="Pfam" id="PF07707">
    <property type="entry name" value="BACK"/>
    <property type="match status" value="1"/>
</dbReference>
<evidence type="ECO:0000259" key="6">
    <source>
        <dbReference type="PROSITE" id="PS50097"/>
    </source>
</evidence>
<dbReference type="GO" id="GO:0016567">
    <property type="term" value="P:protein ubiquitination"/>
    <property type="evidence" value="ECO:0007669"/>
    <property type="project" value="UniProtKB-UniPathway"/>
</dbReference>
<evidence type="ECO:0000313" key="7">
    <source>
        <dbReference type="EnsemblMetazoa" id="SMAR002156-PA"/>
    </source>
</evidence>
<dbReference type="SMART" id="SM00875">
    <property type="entry name" value="BACK"/>
    <property type="match status" value="1"/>
</dbReference>
<dbReference type="UniPathway" id="UPA00143"/>
<protein>
    <recommendedName>
        <fullName evidence="1">Kelch-like protein diablo</fullName>
    </recommendedName>
</protein>
<dbReference type="InterPro" id="IPR006652">
    <property type="entry name" value="Kelch_1"/>
</dbReference>
<dbReference type="InterPro" id="IPR017096">
    <property type="entry name" value="BTB-kelch_protein"/>
</dbReference>
<dbReference type="HOGENOM" id="CLU_462587_0_0_1"/>
<dbReference type="Gene3D" id="1.25.40.420">
    <property type="match status" value="1"/>
</dbReference>
<name>T1IMF3_STRMM</name>
<dbReference type="PANTHER" id="PTHR45632:SF3">
    <property type="entry name" value="KELCH-LIKE PROTEIN 32"/>
    <property type="match status" value="1"/>
</dbReference>
<evidence type="ECO:0000256" key="4">
    <source>
        <dbReference type="ARBA" id="ARBA00043912"/>
    </source>
</evidence>
<keyword evidence="8" id="KW-1185">Reference proteome</keyword>
<dbReference type="EMBL" id="JH431045">
    <property type="status" value="NOT_ANNOTATED_CDS"/>
    <property type="molecule type" value="Genomic_DNA"/>
</dbReference>
<dbReference type="InterPro" id="IPR011705">
    <property type="entry name" value="BACK"/>
</dbReference>
<dbReference type="PhylomeDB" id="T1IMF3"/>
<dbReference type="AlphaFoldDB" id="T1IMF3"/>
<dbReference type="Pfam" id="PF01344">
    <property type="entry name" value="Kelch_1"/>
    <property type="match status" value="3"/>
</dbReference>
<dbReference type="Gene3D" id="2.120.10.80">
    <property type="entry name" value="Kelch-type beta propeller"/>
    <property type="match status" value="1"/>
</dbReference>
<dbReference type="CDD" id="cd18186">
    <property type="entry name" value="BTB_POZ_ZBTB_KLHL-like"/>
    <property type="match status" value="1"/>
</dbReference>
<evidence type="ECO:0000256" key="1">
    <source>
        <dbReference type="ARBA" id="ARBA00013699"/>
    </source>
</evidence>
<evidence type="ECO:0000313" key="8">
    <source>
        <dbReference type="Proteomes" id="UP000014500"/>
    </source>
</evidence>
<dbReference type="SUPFAM" id="SSF117281">
    <property type="entry name" value="Kelch motif"/>
    <property type="match status" value="1"/>
</dbReference>
<dbReference type="Proteomes" id="UP000014500">
    <property type="component" value="Unassembled WGS sequence"/>
</dbReference>
<feature type="domain" description="BTB" evidence="6">
    <location>
        <begin position="21"/>
        <end position="86"/>
    </location>
</feature>
<dbReference type="STRING" id="126957.T1IMF3"/>
<dbReference type="InterPro" id="IPR015915">
    <property type="entry name" value="Kelch-typ_b-propeller"/>
</dbReference>
<proteinExistence type="predicted"/>
<evidence type="ECO:0000256" key="2">
    <source>
        <dbReference type="ARBA" id="ARBA00022441"/>
    </source>
</evidence>
<accession>T1IMF3</accession>
<dbReference type="PIRSF" id="PIRSF037037">
    <property type="entry name" value="Kelch-like_protein_gigaxonin"/>
    <property type="match status" value="1"/>
</dbReference>
<reference evidence="8" key="1">
    <citation type="submission" date="2011-05" db="EMBL/GenBank/DDBJ databases">
        <authorList>
            <person name="Richards S.R."/>
            <person name="Qu J."/>
            <person name="Jiang H."/>
            <person name="Jhangiani S.N."/>
            <person name="Agravi P."/>
            <person name="Goodspeed R."/>
            <person name="Gross S."/>
            <person name="Mandapat C."/>
            <person name="Jackson L."/>
            <person name="Mathew T."/>
            <person name="Pu L."/>
            <person name="Thornton R."/>
            <person name="Saada N."/>
            <person name="Wilczek-Boney K.B."/>
            <person name="Lee S."/>
            <person name="Kovar C."/>
            <person name="Wu Y."/>
            <person name="Scherer S.E."/>
            <person name="Worley K.C."/>
            <person name="Muzny D.M."/>
            <person name="Gibbs R."/>
        </authorList>
    </citation>
    <scope>NUCLEOTIDE SEQUENCE</scope>
    <source>
        <strain evidence="8">Brora</strain>
    </source>
</reference>
<feature type="compositionally biased region" description="Polar residues" evidence="5">
    <location>
        <begin position="254"/>
        <end position="264"/>
    </location>
</feature>
<keyword evidence="2" id="KW-0880">Kelch repeat</keyword>
<dbReference type="PANTHER" id="PTHR45632">
    <property type="entry name" value="LD33804P"/>
    <property type="match status" value="1"/>
</dbReference>
<dbReference type="InterPro" id="IPR011333">
    <property type="entry name" value="SKP1/BTB/POZ_sf"/>
</dbReference>
<organism evidence="7 8">
    <name type="scientific">Strigamia maritima</name>
    <name type="common">European centipede</name>
    <name type="synonym">Geophilus maritimus</name>
    <dbReference type="NCBI Taxonomy" id="126957"/>
    <lineage>
        <taxon>Eukaryota</taxon>
        <taxon>Metazoa</taxon>
        <taxon>Ecdysozoa</taxon>
        <taxon>Arthropoda</taxon>
        <taxon>Myriapoda</taxon>
        <taxon>Chilopoda</taxon>
        <taxon>Pleurostigmophora</taxon>
        <taxon>Geophilomorpha</taxon>
        <taxon>Linotaeniidae</taxon>
        <taxon>Strigamia</taxon>
    </lineage>
</organism>
<dbReference type="SUPFAM" id="SSF54695">
    <property type="entry name" value="POZ domain"/>
    <property type="match status" value="1"/>
</dbReference>
<dbReference type="InterPro" id="IPR000210">
    <property type="entry name" value="BTB/POZ_dom"/>
</dbReference>
<dbReference type="EnsemblMetazoa" id="SMAR002156-RA">
    <property type="protein sequence ID" value="SMAR002156-PA"/>
    <property type="gene ID" value="SMAR002156"/>
</dbReference>
<comment type="function">
    <text evidence="4">Probable substrate-specific adapter of an E3 ubiquitin-protein ligase complex which mediates the ubiquitination and subsequent proteasomal degradation of target proteins. May have a role in synapse differentiation and growth.</text>
</comment>
<sequence length="590" mass="66891">MATVLDDDSTKLQQLNRNNSHDTIIFCRGEEFKVEKAALIASSPYFKHVFINKSNDNDKIYMDSFQPESLTQVFDFIYNNPLQLTDANVQNLMTTARSLEITLLYEKCIAHLESTLNAANFVEIWNIADLFSDNDLRSAVINYCVENYSRLRNKNTFLTLSKHRLQTILQDPNLIGDMEQLLETIVEWIRLGQPEKQQEMTELLYVLRSDIASKHYLQRMNHDKRLLQQTPALRELFRAVLESRQSKPKPIPKNPNTFSASSGEISRKPPSIIAFIENEKQQTIVELRQLNGEIISKTPRLSPFEVRHAGTVVHCDRIYCAGGKGYVTSHQFFAKFSCYDAIADDVYALSSMSIARAQMGLAVHEGHIYSVGGYNNVSELVDVEKYSIDDDTWSVVTSLSKSRRGVACVSFAGRLYAVGGRRNMETLISVEYYTSESDQWTTVAPLLYPRSNCVVSFVNGKMYACGGFWSIRELIKSNVGNVQVYDCGQDCWSIGTSLKTTSLITSAFSWNDKLYIFNAAGIVLVYYPLEGLVERVRQVTFSNGLVRCVFPVSNRSGLRGVHSFFSMESVWSLSSSSRNDDVFEMEETKL</sequence>
<evidence type="ECO:0000256" key="3">
    <source>
        <dbReference type="ARBA" id="ARBA00022737"/>
    </source>
</evidence>
<reference evidence="7" key="2">
    <citation type="submission" date="2015-02" db="UniProtKB">
        <authorList>
            <consortium name="EnsemblMetazoa"/>
        </authorList>
    </citation>
    <scope>IDENTIFICATION</scope>
</reference>
<dbReference type="eggNOG" id="KOG4441">
    <property type="taxonomic scope" value="Eukaryota"/>
</dbReference>
<dbReference type="SMART" id="SM00225">
    <property type="entry name" value="BTB"/>
    <property type="match status" value="1"/>
</dbReference>
<keyword evidence="3" id="KW-0677">Repeat</keyword>